<feature type="compositionally biased region" description="Low complexity" evidence="1">
    <location>
        <begin position="24"/>
        <end position="36"/>
    </location>
</feature>
<protein>
    <recommendedName>
        <fullName evidence="5">Tetratricopeptide repeat protein</fullName>
    </recommendedName>
</protein>
<keyword evidence="2" id="KW-0812">Transmembrane</keyword>
<name>A0A6N6W323_9BURK</name>
<accession>A0A6N6W323</accession>
<evidence type="ECO:0008006" key="5">
    <source>
        <dbReference type="Google" id="ProtNLM"/>
    </source>
</evidence>
<evidence type="ECO:0000256" key="2">
    <source>
        <dbReference type="SAM" id="Phobius"/>
    </source>
</evidence>
<gene>
    <name evidence="3" type="ORF">FSO04_39345</name>
</gene>
<sequence>MSETTPRASAPQPPTPVTPRAIDTSASSSTRNTSAAPTPQVKPPKRTQADAIRKPVVASDSKAPQTNQPKPTDKPKTTRKLLPGATIAVVVLIVLIGFIGHGRNKQEMACDQQAEAGTKLVQSGDFAGAAEQSRLAAASCTGSRSSKATELQATLTAAQAAKAVHTKCARAYDIVSSRLNEGRLNAAINALNQLPPSCSDSTETKQLRNQIDQASAAADATEQNVRTAIAAGDAVAALAAVQDLARLDRFRATLPALRTQIAGIRTAKPVEQGVGTNGSTASFANQPAIGAATQPPAIARPAMQTAQPAAPAYNNQAALIQQFLSDAQTALAQSRFDAAKTYLDSARRMDPSNPQIDALARAIQNREHEVLQNETSIK</sequence>
<dbReference type="Proteomes" id="UP000463700">
    <property type="component" value="Unassembled WGS sequence"/>
</dbReference>
<organism evidence="3 4">
    <name type="scientific">Paraburkholderia madseniana</name>
    <dbReference type="NCBI Taxonomy" id="2599607"/>
    <lineage>
        <taxon>Bacteria</taxon>
        <taxon>Pseudomonadati</taxon>
        <taxon>Pseudomonadota</taxon>
        <taxon>Betaproteobacteria</taxon>
        <taxon>Burkholderiales</taxon>
        <taxon>Burkholderiaceae</taxon>
        <taxon>Paraburkholderia</taxon>
    </lineage>
</organism>
<evidence type="ECO:0000256" key="1">
    <source>
        <dbReference type="SAM" id="MobiDB-lite"/>
    </source>
</evidence>
<dbReference type="OrthoDB" id="8702641at2"/>
<keyword evidence="2" id="KW-0472">Membrane</keyword>
<evidence type="ECO:0000313" key="3">
    <source>
        <dbReference type="EMBL" id="KAE8754509.1"/>
    </source>
</evidence>
<evidence type="ECO:0000313" key="4">
    <source>
        <dbReference type="Proteomes" id="UP000463700"/>
    </source>
</evidence>
<feature type="region of interest" description="Disordered" evidence="1">
    <location>
        <begin position="1"/>
        <end position="79"/>
    </location>
</feature>
<dbReference type="AlphaFoldDB" id="A0A6N6W323"/>
<keyword evidence="2" id="KW-1133">Transmembrane helix</keyword>
<proteinExistence type="predicted"/>
<dbReference type="EMBL" id="VOSW01000123">
    <property type="protein sequence ID" value="KAE8754509.1"/>
    <property type="molecule type" value="Genomic_DNA"/>
</dbReference>
<feature type="transmembrane region" description="Helical" evidence="2">
    <location>
        <begin position="81"/>
        <end position="100"/>
    </location>
</feature>
<reference evidence="3 4" key="1">
    <citation type="journal article" date="2020" name="Int. J. Syst. Evol. Microbiol.">
        <title>Paraburkholderia madseniana sp. nov., a phenolic acid-degrading bacterium isolated from acidic forest soil.</title>
        <authorList>
            <person name="Wilhelm R.C."/>
            <person name="Murphy S.J.L."/>
            <person name="Feriancek N.M."/>
            <person name="Karasz D.C."/>
            <person name="DeRito C.M."/>
            <person name="Newman J.D."/>
            <person name="Buckley D.H."/>
        </authorList>
    </citation>
    <scope>NUCLEOTIDE SEQUENCE [LARGE SCALE GENOMIC DNA]</scope>
    <source>
        <strain evidence="3 4">RP11</strain>
    </source>
</reference>
<comment type="caution">
    <text evidence="3">The sequence shown here is derived from an EMBL/GenBank/DDBJ whole genome shotgun (WGS) entry which is preliminary data.</text>
</comment>